<organism evidence="1 2">
    <name type="scientific">Ranitomeya imitator</name>
    <name type="common">mimic poison frog</name>
    <dbReference type="NCBI Taxonomy" id="111125"/>
    <lineage>
        <taxon>Eukaryota</taxon>
        <taxon>Metazoa</taxon>
        <taxon>Chordata</taxon>
        <taxon>Craniata</taxon>
        <taxon>Vertebrata</taxon>
        <taxon>Euteleostomi</taxon>
        <taxon>Amphibia</taxon>
        <taxon>Batrachia</taxon>
        <taxon>Anura</taxon>
        <taxon>Neobatrachia</taxon>
        <taxon>Hyloidea</taxon>
        <taxon>Dendrobatidae</taxon>
        <taxon>Dendrobatinae</taxon>
        <taxon>Ranitomeya</taxon>
    </lineage>
</organism>
<comment type="caution">
    <text evidence="1">The sequence shown here is derived from an EMBL/GenBank/DDBJ whole genome shotgun (WGS) entry which is preliminary data.</text>
</comment>
<dbReference type="Proteomes" id="UP001176940">
    <property type="component" value="Unassembled WGS sequence"/>
</dbReference>
<evidence type="ECO:0000313" key="2">
    <source>
        <dbReference type="Proteomes" id="UP001176940"/>
    </source>
</evidence>
<protein>
    <submittedName>
        <fullName evidence="1">Uncharacterized protein</fullName>
    </submittedName>
</protein>
<evidence type="ECO:0000313" key="1">
    <source>
        <dbReference type="EMBL" id="CAJ0954899.1"/>
    </source>
</evidence>
<proteinExistence type="predicted"/>
<keyword evidence="2" id="KW-1185">Reference proteome</keyword>
<gene>
    <name evidence="1" type="ORF">RIMI_LOCUS14917007</name>
</gene>
<sequence length="90" mass="10261">MVDSILSIFPGKQKKVKKKDILLFAIICPIDIWQKLTSNFHTIKLRMHTRVEGSVTNALCDGNNIPFQSKPANFIYNAPPGKFYMSLHIQ</sequence>
<accession>A0ABN9LZE8</accession>
<reference evidence="1" key="1">
    <citation type="submission" date="2023-07" db="EMBL/GenBank/DDBJ databases">
        <authorList>
            <person name="Stuckert A."/>
        </authorList>
    </citation>
    <scope>NUCLEOTIDE SEQUENCE</scope>
</reference>
<dbReference type="EMBL" id="CAUEEQ010039303">
    <property type="protein sequence ID" value="CAJ0954899.1"/>
    <property type="molecule type" value="Genomic_DNA"/>
</dbReference>
<name>A0ABN9LZE8_9NEOB</name>